<gene>
    <name evidence="2" type="ORF">CB5_LOCUS19677</name>
</gene>
<accession>A0A6V7Q0N3</accession>
<dbReference type="EMBL" id="LR862131">
    <property type="protein sequence ID" value="CAD1836466.1"/>
    <property type="molecule type" value="Genomic_DNA"/>
</dbReference>
<protein>
    <submittedName>
        <fullName evidence="2">Uncharacterized protein</fullName>
    </submittedName>
</protein>
<sequence length="379" mass="42626">MDFAESSSAASRAQEFLRNGCSIQYLTLLAFLFRDYVRETRKNGVTHNWPFPQQYLEFCMAHGISEVLPPIEPRGLETSAAYIGHVKLLSLVSEKSTRAPDSPDHKSEDGKKTEIELVNILNKVELLSLSDGVSAKDDSCHNEENKTTEAEADRGRFELSMISKVSSPKDLESTLLEEEAHLLLKIKDARPDKEALSSQKSLLESHYLSESARKDSVPDILFCSQLGSNHSTLTSNANLALLSIGSRRKRRKRKQKHKKCSMQDICARAKPFTLEELERRNGLTPIADLSTTPSRFSSGREENILLKEQSISVIYGGKNNLKDASILRKHPRDENLAQDHYDSKRRQLIPRKSQGSKIKQQKGKLISLMAGKSKVLFFS</sequence>
<proteinExistence type="predicted"/>
<dbReference type="PANTHER" id="PTHR35767:SF11">
    <property type="match status" value="1"/>
</dbReference>
<feature type="region of interest" description="Disordered" evidence="1">
    <location>
        <begin position="331"/>
        <end position="361"/>
    </location>
</feature>
<feature type="compositionally biased region" description="Low complexity" evidence="1">
    <location>
        <begin position="352"/>
        <end position="361"/>
    </location>
</feature>
<feature type="compositionally biased region" description="Basic and acidic residues" evidence="1">
    <location>
        <begin position="331"/>
        <end position="345"/>
    </location>
</feature>
<organism evidence="2">
    <name type="scientific">Ananas comosus var. bracteatus</name>
    <name type="common">red pineapple</name>
    <dbReference type="NCBI Taxonomy" id="296719"/>
    <lineage>
        <taxon>Eukaryota</taxon>
        <taxon>Viridiplantae</taxon>
        <taxon>Streptophyta</taxon>
        <taxon>Embryophyta</taxon>
        <taxon>Tracheophyta</taxon>
        <taxon>Spermatophyta</taxon>
        <taxon>Magnoliopsida</taxon>
        <taxon>Liliopsida</taxon>
        <taxon>Poales</taxon>
        <taxon>Bromeliaceae</taxon>
        <taxon>Bromelioideae</taxon>
        <taxon>Ananas</taxon>
    </lineage>
</organism>
<reference evidence="2" key="1">
    <citation type="submission" date="2020-07" db="EMBL/GenBank/DDBJ databases">
        <authorList>
            <person name="Lin J."/>
        </authorList>
    </citation>
    <scope>NUCLEOTIDE SEQUENCE</scope>
</reference>
<dbReference type="PANTHER" id="PTHR35767">
    <property type="entry name" value="HAPLESS PROTEIN"/>
    <property type="match status" value="1"/>
</dbReference>
<evidence type="ECO:0000256" key="1">
    <source>
        <dbReference type="SAM" id="MobiDB-lite"/>
    </source>
</evidence>
<evidence type="ECO:0000313" key="2">
    <source>
        <dbReference type="EMBL" id="CAD1836466.1"/>
    </source>
</evidence>
<name>A0A6V7Q0N3_ANACO</name>
<dbReference type="AlphaFoldDB" id="A0A6V7Q0N3"/>